<comment type="caution">
    <text evidence="1">The sequence shown here is derived from an EMBL/GenBank/DDBJ whole genome shotgun (WGS) entry which is preliminary data.</text>
</comment>
<dbReference type="Proteomes" id="UP000033684">
    <property type="component" value="Unassembled WGS sequence"/>
</dbReference>
<proteinExistence type="predicted"/>
<organism evidence="1 2">
    <name type="scientific">Methylocucumis oryzae</name>
    <dbReference type="NCBI Taxonomy" id="1632867"/>
    <lineage>
        <taxon>Bacteria</taxon>
        <taxon>Pseudomonadati</taxon>
        <taxon>Pseudomonadota</taxon>
        <taxon>Gammaproteobacteria</taxon>
        <taxon>Methylococcales</taxon>
        <taxon>Methylococcaceae</taxon>
        <taxon>Methylocucumis</taxon>
    </lineage>
</organism>
<dbReference type="RefSeq" id="WP_045777777.1">
    <property type="nucleotide sequence ID" value="NZ_LAJX01000007.1"/>
</dbReference>
<gene>
    <name evidence="1" type="ORF">VZ94_00890</name>
</gene>
<evidence type="ECO:0000313" key="2">
    <source>
        <dbReference type="Proteomes" id="UP000033684"/>
    </source>
</evidence>
<protein>
    <submittedName>
        <fullName evidence="1">Uncharacterized protein</fullName>
    </submittedName>
</protein>
<reference evidence="1 2" key="2">
    <citation type="journal article" date="2016" name="Microb. Ecol.">
        <title>Genome Characteristics of a Novel Type I Methanotroph (Sn10-6) Isolated from a Flooded Indian Rice Field.</title>
        <authorList>
            <person name="Rahalkar M.C."/>
            <person name="Pandit P.S."/>
            <person name="Dhakephalkar P.K."/>
            <person name="Pore S."/>
            <person name="Arora P."/>
            <person name="Kapse N."/>
        </authorList>
    </citation>
    <scope>NUCLEOTIDE SEQUENCE [LARGE SCALE GENOMIC DNA]</scope>
    <source>
        <strain evidence="1 2">Sn10-6</strain>
    </source>
</reference>
<accession>A0A0F3IMS3</accession>
<dbReference type="AlphaFoldDB" id="A0A0F3IMS3"/>
<reference evidence="2" key="1">
    <citation type="submission" date="2015-03" db="EMBL/GenBank/DDBJ databases">
        <title>Draft genome sequence of a novel methanotroph (Sn10-6) isolated from flooded ricefield rhizosphere in India.</title>
        <authorList>
            <person name="Pandit P.S."/>
            <person name="Pore S.D."/>
            <person name="Arora P."/>
            <person name="Kapse N.G."/>
            <person name="Dhakephalkar P.K."/>
            <person name="Rahalkar M.C."/>
        </authorList>
    </citation>
    <scope>NUCLEOTIDE SEQUENCE [LARGE SCALE GENOMIC DNA]</scope>
    <source>
        <strain evidence="2">Sn10-6</strain>
    </source>
</reference>
<sequence>MQFQVTIPTAKGDDFITVVSAESEAKAKRVAFESEAFRNLGVVKKGNIIVKLIEEQPKQLVVIDGVFPESLPSDFRTNPSYLAKVDEFVAKVSGLVPEESDEGEKQIIELGTKINKSEKALLGFVKQVFDAETAEVSAWKNDATKRIKLLGEARKSMLAIFDERKKERLATVRTLLIEELTKLYDESKITADLRKMDISALVLLSSITPSGKLTKRAQEALNTRLYDAVRIQSLIDKRVLIINNECFKEGINPPITKEYLGDAFLADEQVFMAKLIELVEAELKKARESR</sequence>
<keyword evidence="2" id="KW-1185">Reference proteome</keyword>
<name>A0A0F3IMS3_9GAMM</name>
<evidence type="ECO:0000313" key="1">
    <source>
        <dbReference type="EMBL" id="KJV08006.1"/>
    </source>
</evidence>
<dbReference type="EMBL" id="LAJX01000007">
    <property type="protein sequence ID" value="KJV08006.1"/>
    <property type="molecule type" value="Genomic_DNA"/>
</dbReference>